<sequence length="115" mass="12700">MVTGDERSKPRGIDSPDTLLPRTSVRDLISARSGQHLGCPSQVAGHTRRRTTLDVRASESTLTSFHNIRSQKAREFLRFVARPPRAGFYTRNGPSAAHPDAQIESQPGVLNRLNP</sequence>
<gene>
    <name evidence="2" type="ORF">METZ01_LOCUS272477</name>
</gene>
<feature type="region of interest" description="Disordered" evidence="1">
    <location>
        <begin position="1"/>
        <end position="51"/>
    </location>
</feature>
<feature type="region of interest" description="Disordered" evidence="1">
    <location>
        <begin position="89"/>
        <end position="115"/>
    </location>
</feature>
<organism evidence="2">
    <name type="scientific">marine metagenome</name>
    <dbReference type="NCBI Taxonomy" id="408172"/>
    <lineage>
        <taxon>unclassified sequences</taxon>
        <taxon>metagenomes</taxon>
        <taxon>ecological metagenomes</taxon>
    </lineage>
</organism>
<feature type="non-terminal residue" evidence="2">
    <location>
        <position position="115"/>
    </location>
</feature>
<reference evidence="2" key="1">
    <citation type="submission" date="2018-05" db="EMBL/GenBank/DDBJ databases">
        <authorList>
            <person name="Lanie J.A."/>
            <person name="Ng W.-L."/>
            <person name="Kazmierczak K.M."/>
            <person name="Andrzejewski T.M."/>
            <person name="Davidsen T.M."/>
            <person name="Wayne K.J."/>
            <person name="Tettelin H."/>
            <person name="Glass J.I."/>
            <person name="Rusch D."/>
            <person name="Podicherti R."/>
            <person name="Tsui H.-C.T."/>
            <person name="Winkler M.E."/>
        </authorList>
    </citation>
    <scope>NUCLEOTIDE SEQUENCE</scope>
</reference>
<protein>
    <submittedName>
        <fullName evidence="2">Uncharacterized protein</fullName>
    </submittedName>
</protein>
<evidence type="ECO:0000256" key="1">
    <source>
        <dbReference type="SAM" id="MobiDB-lite"/>
    </source>
</evidence>
<dbReference type="EMBL" id="UINC01078493">
    <property type="protein sequence ID" value="SVC19623.1"/>
    <property type="molecule type" value="Genomic_DNA"/>
</dbReference>
<accession>A0A382K7X3</accession>
<proteinExistence type="predicted"/>
<feature type="compositionally biased region" description="Basic and acidic residues" evidence="1">
    <location>
        <begin position="1"/>
        <end position="14"/>
    </location>
</feature>
<dbReference type="AlphaFoldDB" id="A0A382K7X3"/>
<evidence type="ECO:0000313" key="2">
    <source>
        <dbReference type="EMBL" id="SVC19623.1"/>
    </source>
</evidence>
<name>A0A382K7X3_9ZZZZ</name>